<keyword evidence="2" id="KW-0479">Metal-binding</keyword>
<accession>A0A0M6XK63</accession>
<keyword evidence="2" id="KW-0863">Zinc-finger</keyword>
<dbReference type="Pfam" id="PF10276">
    <property type="entry name" value="zf-CHCC"/>
    <property type="match status" value="1"/>
</dbReference>
<dbReference type="STRING" id="282197.SAMN04488517_101344"/>
<dbReference type="Gene3D" id="2.60.260.40">
    <property type="entry name" value="q5lls5 like domains"/>
    <property type="match status" value="1"/>
</dbReference>
<evidence type="ECO:0000313" key="2">
    <source>
        <dbReference type="EMBL" id="CTQ31318.1"/>
    </source>
</evidence>
<dbReference type="AlphaFoldDB" id="A0A0M6XK63"/>
<keyword evidence="2" id="KW-0862">Zinc</keyword>
<feature type="domain" description="Zinc finger CHCC-type" evidence="1">
    <location>
        <begin position="27"/>
        <end position="61"/>
    </location>
</feature>
<sequence length="68" mass="7484">MTTGTPRYPSRQHDLPPPETEVVHSLRVACDGNGAGGHPRVWLAIDPQQGWVDCGYCDKRFVLEGDGH</sequence>
<proteinExistence type="predicted"/>
<evidence type="ECO:0000259" key="1">
    <source>
        <dbReference type="Pfam" id="PF10276"/>
    </source>
</evidence>
<dbReference type="OrthoDB" id="7391570at2"/>
<evidence type="ECO:0000313" key="3">
    <source>
        <dbReference type="Proteomes" id="UP000048908"/>
    </source>
</evidence>
<protein>
    <submittedName>
        <fullName evidence="2">Zinc-finger domain protein</fullName>
    </submittedName>
</protein>
<dbReference type="GO" id="GO:0008270">
    <property type="term" value="F:zinc ion binding"/>
    <property type="evidence" value="ECO:0007669"/>
    <property type="project" value="UniProtKB-KW"/>
</dbReference>
<gene>
    <name evidence="2" type="ORF">JAN5088_00073</name>
</gene>
<dbReference type="Proteomes" id="UP000048908">
    <property type="component" value="Unassembled WGS sequence"/>
</dbReference>
<reference evidence="2 3" key="1">
    <citation type="submission" date="2015-07" db="EMBL/GenBank/DDBJ databases">
        <authorList>
            <person name="Noorani M."/>
        </authorList>
    </citation>
    <scope>NUCLEOTIDE SEQUENCE [LARGE SCALE GENOMIC DNA]</scope>
    <source>
        <strain evidence="2 3">CECT 5088</strain>
    </source>
</reference>
<dbReference type="InterPro" id="IPR019401">
    <property type="entry name" value="Znf_CHCC"/>
</dbReference>
<organism evidence="2 3">
    <name type="scientific">Jannaschia rubra</name>
    <dbReference type="NCBI Taxonomy" id="282197"/>
    <lineage>
        <taxon>Bacteria</taxon>
        <taxon>Pseudomonadati</taxon>
        <taxon>Pseudomonadota</taxon>
        <taxon>Alphaproteobacteria</taxon>
        <taxon>Rhodobacterales</taxon>
        <taxon>Roseobacteraceae</taxon>
        <taxon>Jannaschia</taxon>
    </lineage>
</organism>
<name>A0A0M6XK63_9RHOB</name>
<dbReference type="RefSeq" id="WP_055680822.1">
    <property type="nucleotide sequence ID" value="NZ_CANMUL010000006.1"/>
</dbReference>
<dbReference type="EMBL" id="CXPG01000009">
    <property type="protein sequence ID" value="CTQ31318.1"/>
    <property type="molecule type" value="Genomic_DNA"/>
</dbReference>
<keyword evidence="3" id="KW-1185">Reference proteome</keyword>